<dbReference type="InterPro" id="IPR050731">
    <property type="entry name" value="HRD1_E3_ubiq-ligases"/>
</dbReference>
<dbReference type="InterPro" id="IPR027370">
    <property type="entry name" value="Znf-RING_euk"/>
</dbReference>
<proteinExistence type="predicted"/>
<evidence type="ECO:0000313" key="9">
    <source>
        <dbReference type="Proteomes" id="UP001165060"/>
    </source>
</evidence>
<keyword evidence="2 4" id="KW-0863">Zinc-finger</keyword>
<gene>
    <name evidence="8" type="ORF">TeGR_g7614</name>
</gene>
<keyword evidence="3" id="KW-0862">Zinc</keyword>
<sequence length="393" mass="41264">MTAVTPLPPANTPLNPYARASLTRRTTAASFVNSILSTTLTPSHPRAQHIDFYNLANHEAEEEDEAERPVDVASLRPEIERVAGSTVAGVLARALAPRSGTGRVGGAGGLEGAGDKEDGAVVRPGASTQPLGAGLGLGLGLGSENTPLSTPLPTPRQPRATPIGKGLSSTFGRDQGVRTPFSSLINKEIQPTSVTATNMKKKLGDKEREIEVLKKQLEEMEMNMKVAATPKRTEKDEYEEELANECPLCMSPLKKKKGADSDGETRYLVTTHCGHTFHLDCLQSTKAADMVTCPMCRSDLPSGITPAKKNKPDRPTHQPARYTMGANPGRVAAAPEDGARALFPEQPHGLEGVAEGAPGEEDAAIDDAVAVIGGRGAGAGGRGNTRSKACVIS</sequence>
<dbReference type="EMBL" id="BRYB01003241">
    <property type="protein sequence ID" value="GMI33270.1"/>
    <property type="molecule type" value="Genomic_DNA"/>
</dbReference>
<reference evidence="8 9" key="1">
    <citation type="journal article" date="2023" name="Commun. Biol.">
        <title>Genome analysis of Parmales, the sister group of diatoms, reveals the evolutionary specialization of diatoms from phago-mixotrophs to photoautotrophs.</title>
        <authorList>
            <person name="Ban H."/>
            <person name="Sato S."/>
            <person name="Yoshikawa S."/>
            <person name="Yamada K."/>
            <person name="Nakamura Y."/>
            <person name="Ichinomiya M."/>
            <person name="Sato N."/>
            <person name="Blanc-Mathieu R."/>
            <person name="Endo H."/>
            <person name="Kuwata A."/>
            <person name="Ogata H."/>
        </authorList>
    </citation>
    <scope>NUCLEOTIDE SEQUENCE [LARGE SCALE GENOMIC DNA]</scope>
</reference>
<dbReference type="PROSITE" id="PS50089">
    <property type="entry name" value="ZF_RING_2"/>
    <property type="match status" value="1"/>
</dbReference>
<evidence type="ECO:0000256" key="1">
    <source>
        <dbReference type="ARBA" id="ARBA00022723"/>
    </source>
</evidence>
<dbReference type="SUPFAM" id="SSF57850">
    <property type="entry name" value="RING/U-box"/>
    <property type="match status" value="1"/>
</dbReference>
<accession>A0ABQ6MV95</accession>
<comment type="caution">
    <text evidence="8">The sequence shown here is derived from an EMBL/GenBank/DDBJ whole genome shotgun (WGS) entry which is preliminary data.</text>
</comment>
<keyword evidence="9" id="KW-1185">Reference proteome</keyword>
<evidence type="ECO:0000256" key="3">
    <source>
        <dbReference type="ARBA" id="ARBA00022833"/>
    </source>
</evidence>
<name>A0ABQ6MV95_9STRA</name>
<dbReference type="InterPro" id="IPR013083">
    <property type="entry name" value="Znf_RING/FYVE/PHD"/>
</dbReference>
<keyword evidence="5" id="KW-0175">Coiled coil</keyword>
<dbReference type="Pfam" id="PF13445">
    <property type="entry name" value="zf-RING_UBOX"/>
    <property type="match status" value="1"/>
</dbReference>
<evidence type="ECO:0000259" key="7">
    <source>
        <dbReference type="PROSITE" id="PS50089"/>
    </source>
</evidence>
<evidence type="ECO:0000256" key="6">
    <source>
        <dbReference type="SAM" id="MobiDB-lite"/>
    </source>
</evidence>
<protein>
    <recommendedName>
        <fullName evidence="7">RING-type domain-containing protein</fullName>
    </recommendedName>
</protein>
<dbReference type="PANTHER" id="PTHR22763">
    <property type="entry name" value="RING ZINC FINGER PROTEIN"/>
    <property type="match status" value="1"/>
</dbReference>
<dbReference type="InterPro" id="IPR001841">
    <property type="entry name" value="Znf_RING"/>
</dbReference>
<keyword evidence="1" id="KW-0479">Metal-binding</keyword>
<organism evidence="8 9">
    <name type="scientific">Tetraparma gracilis</name>
    <dbReference type="NCBI Taxonomy" id="2962635"/>
    <lineage>
        <taxon>Eukaryota</taxon>
        <taxon>Sar</taxon>
        <taxon>Stramenopiles</taxon>
        <taxon>Ochrophyta</taxon>
        <taxon>Bolidophyceae</taxon>
        <taxon>Parmales</taxon>
        <taxon>Triparmaceae</taxon>
        <taxon>Tetraparma</taxon>
    </lineage>
</organism>
<dbReference type="Gene3D" id="3.30.40.10">
    <property type="entry name" value="Zinc/RING finger domain, C3HC4 (zinc finger)"/>
    <property type="match status" value="1"/>
</dbReference>
<evidence type="ECO:0000256" key="2">
    <source>
        <dbReference type="ARBA" id="ARBA00022771"/>
    </source>
</evidence>
<dbReference type="SMART" id="SM00184">
    <property type="entry name" value="RING"/>
    <property type="match status" value="1"/>
</dbReference>
<evidence type="ECO:0000313" key="8">
    <source>
        <dbReference type="EMBL" id="GMI33270.1"/>
    </source>
</evidence>
<evidence type="ECO:0000256" key="4">
    <source>
        <dbReference type="PROSITE-ProRule" id="PRU00175"/>
    </source>
</evidence>
<feature type="coiled-coil region" evidence="5">
    <location>
        <begin position="196"/>
        <end position="223"/>
    </location>
</feature>
<feature type="domain" description="RING-type" evidence="7">
    <location>
        <begin position="246"/>
        <end position="297"/>
    </location>
</feature>
<feature type="region of interest" description="Disordered" evidence="6">
    <location>
        <begin position="304"/>
        <end position="332"/>
    </location>
</feature>
<dbReference type="Proteomes" id="UP001165060">
    <property type="component" value="Unassembled WGS sequence"/>
</dbReference>
<evidence type="ECO:0000256" key="5">
    <source>
        <dbReference type="SAM" id="Coils"/>
    </source>
</evidence>